<evidence type="ECO:0000313" key="1">
    <source>
        <dbReference type="EMBL" id="ASJ74837.1"/>
    </source>
</evidence>
<gene>
    <name evidence="1" type="ORF">IMCC3135_23840</name>
</gene>
<dbReference type="KEGG" id="gai:IMCC3135_23840"/>
<organism evidence="1 2">
    <name type="scientific">Granulosicoccus antarcticus IMCC3135</name>
    <dbReference type="NCBI Taxonomy" id="1192854"/>
    <lineage>
        <taxon>Bacteria</taxon>
        <taxon>Pseudomonadati</taxon>
        <taxon>Pseudomonadota</taxon>
        <taxon>Gammaproteobacteria</taxon>
        <taxon>Chromatiales</taxon>
        <taxon>Granulosicoccaceae</taxon>
        <taxon>Granulosicoccus</taxon>
    </lineage>
</organism>
<evidence type="ECO:0000313" key="2">
    <source>
        <dbReference type="Proteomes" id="UP000250079"/>
    </source>
</evidence>
<name>A0A2Z2P2P2_9GAMM</name>
<reference evidence="1 2" key="1">
    <citation type="submission" date="2016-12" db="EMBL/GenBank/DDBJ databases">
        <authorList>
            <person name="Song W.-J."/>
            <person name="Kurnit D.M."/>
        </authorList>
    </citation>
    <scope>NUCLEOTIDE SEQUENCE [LARGE SCALE GENOMIC DNA]</scope>
    <source>
        <strain evidence="1 2">IMCC3135</strain>
    </source>
</reference>
<dbReference type="OrthoDB" id="483160at2"/>
<proteinExistence type="predicted"/>
<dbReference type="EMBL" id="CP018632">
    <property type="protein sequence ID" value="ASJ74837.1"/>
    <property type="molecule type" value="Genomic_DNA"/>
</dbReference>
<dbReference type="InterPro" id="IPR053714">
    <property type="entry name" value="Iso_Racemase_Enz_sf"/>
</dbReference>
<protein>
    <recommendedName>
        <fullName evidence="3">Asp/Glu racemase</fullName>
    </recommendedName>
</protein>
<dbReference type="Gene3D" id="3.40.50.12500">
    <property type="match status" value="2"/>
</dbReference>
<evidence type="ECO:0008006" key="3">
    <source>
        <dbReference type="Google" id="ProtNLM"/>
    </source>
</evidence>
<dbReference type="RefSeq" id="WP_088919819.1">
    <property type="nucleotide sequence ID" value="NZ_CP018632.1"/>
</dbReference>
<dbReference type="PANTHER" id="PTHR40267:SF1">
    <property type="entry name" value="BLR3294 PROTEIN"/>
    <property type="match status" value="1"/>
</dbReference>
<accession>A0A2Z2P2P2</accession>
<sequence length="186" mass="19972">MQSFEFDLEEDHPDEPAVGLIVLQTDETLEHELRLGLPDKIRLFHSRIPNSVDISTDSLLAMKAAMPTTLALLPSTTAFRVIVYGCTSAATVIGEQAVTETVRSVFPQVAVTNPLSAIKARLTSLQAMEALIADTSVDAIVASCTNLRMSGMPSDASARLGVPVISSNSALIWHIQTLLDACHKTD</sequence>
<dbReference type="InterPro" id="IPR026286">
    <property type="entry name" value="MaiA/AMDase"/>
</dbReference>
<dbReference type="AlphaFoldDB" id="A0A2Z2P2P2"/>
<keyword evidence="2" id="KW-1185">Reference proteome</keyword>
<dbReference type="Proteomes" id="UP000250079">
    <property type="component" value="Chromosome"/>
</dbReference>
<dbReference type="PANTHER" id="PTHR40267">
    <property type="entry name" value="BLR3294 PROTEIN"/>
    <property type="match status" value="1"/>
</dbReference>